<feature type="chain" id="PRO_5046846366" evidence="2">
    <location>
        <begin position="17"/>
        <end position="634"/>
    </location>
</feature>
<keyword evidence="4" id="KW-1185">Reference proteome</keyword>
<protein>
    <submittedName>
        <fullName evidence="3">Uncharacterized protein</fullName>
    </submittedName>
</protein>
<name>A0ABN9QAR4_9DINO</name>
<accession>A0ABN9QAR4</accession>
<feature type="signal peptide" evidence="2">
    <location>
        <begin position="1"/>
        <end position="16"/>
    </location>
</feature>
<evidence type="ECO:0000313" key="3">
    <source>
        <dbReference type="EMBL" id="CAK0801679.1"/>
    </source>
</evidence>
<dbReference type="EMBL" id="CAUYUJ010002636">
    <property type="protein sequence ID" value="CAK0801679.1"/>
    <property type="molecule type" value="Genomic_DNA"/>
</dbReference>
<dbReference type="Proteomes" id="UP001189429">
    <property type="component" value="Unassembled WGS sequence"/>
</dbReference>
<proteinExistence type="predicted"/>
<evidence type="ECO:0000256" key="2">
    <source>
        <dbReference type="SAM" id="SignalP"/>
    </source>
</evidence>
<feature type="compositionally biased region" description="Low complexity" evidence="1">
    <location>
        <begin position="604"/>
        <end position="614"/>
    </location>
</feature>
<evidence type="ECO:0000256" key="1">
    <source>
        <dbReference type="SAM" id="MobiDB-lite"/>
    </source>
</evidence>
<keyword evidence="2" id="KW-0732">Signal</keyword>
<reference evidence="3" key="1">
    <citation type="submission" date="2023-10" db="EMBL/GenBank/DDBJ databases">
        <authorList>
            <person name="Chen Y."/>
            <person name="Shah S."/>
            <person name="Dougan E. K."/>
            <person name="Thang M."/>
            <person name="Chan C."/>
        </authorList>
    </citation>
    <scope>NUCLEOTIDE SEQUENCE [LARGE SCALE GENOMIC DNA]</scope>
</reference>
<organism evidence="3 4">
    <name type="scientific">Prorocentrum cordatum</name>
    <dbReference type="NCBI Taxonomy" id="2364126"/>
    <lineage>
        <taxon>Eukaryota</taxon>
        <taxon>Sar</taxon>
        <taxon>Alveolata</taxon>
        <taxon>Dinophyceae</taxon>
        <taxon>Prorocentrales</taxon>
        <taxon>Prorocentraceae</taxon>
        <taxon>Prorocentrum</taxon>
    </lineage>
</organism>
<evidence type="ECO:0000313" key="4">
    <source>
        <dbReference type="Proteomes" id="UP001189429"/>
    </source>
</evidence>
<gene>
    <name evidence="3" type="ORF">PCOR1329_LOCUS9461</name>
</gene>
<sequence>MLSLLVVLALVANTVSNMYVLLHAGNFVYIDTVRGWIGHLLEQASQAGMADSCAAAGGDSSGPIQTEVVKAECESTQPGGDGNVQPTVPFSSPVRLFVHIREIDATVKAMRPRLRAFVELMLKSALGAQKLHKLAATRVGSSWRDHFDKDASGDTVLRHFNHNVAVTDNIIIYLESLHLLADPDWWLDGESLSKSSTKPDEQTLCNFSRVHHEHTSATPFTVLTSSTLDLPEVGDDVAALFAAFAGHVGQRMYDFKATAFLVYKSSTISDVEVLLGSVHADVLKECDDSALYPHLLPKGVGVLPHNRALEHLRCFIRAVMLTEIDVPGMFNSTVDAPKPSIDLRMLGMELKCAVADVVAVISSAEVAIGRKARSKDKQFMSQEYLCGTATFILQILHAALQKLDSMANDPGAMEFEKTGWQLREPIHTMRHWCLLAARVSGRYESMLLLGMAEVLTNEGQATAKVTPTWTACFVDDAFNETMAMAMLKNKLDVVINRHNSLHTWIKAFSTSAAVLSINPRVQDRPTTSESVNVALQLLKDAAGASVVIRGVDLLTAYRHRPEGPTKATEFLTENEGRYPKVPQCFWQLFKDLQAHALPSQPLPAQAGEALAPGAGASGGGAHLAPARSFKRNRH</sequence>
<feature type="region of interest" description="Disordered" evidence="1">
    <location>
        <begin position="604"/>
        <end position="634"/>
    </location>
</feature>
<comment type="caution">
    <text evidence="3">The sequence shown here is derived from an EMBL/GenBank/DDBJ whole genome shotgun (WGS) entry which is preliminary data.</text>
</comment>